<dbReference type="InterPro" id="IPR033453">
    <property type="entry name" value="Glyco_hydro_30_TIM-barrel"/>
</dbReference>
<reference evidence="7 8" key="1">
    <citation type="submission" date="2019-04" db="EMBL/GenBank/DDBJ databases">
        <authorList>
            <person name="Liu A."/>
        </authorList>
    </citation>
    <scope>NUCLEOTIDE SEQUENCE [LARGE SCALE GENOMIC DNA]</scope>
    <source>
        <strain evidence="7 8">RZ03</strain>
    </source>
</reference>
<dbReference type="PANTHER" id="PTHR11069:SF23">
    <property type="entry name" value="LYSOSOMAL ACID GLUCOSYLCERAMIDASE"/>
    <property type="match status" value="1"/>
</dbReference>
<evidence type="ECO:0000256" key="3">
    <source>
        <dbReference type="ARBA" id="ARBA00022801"/>
    </source>
</evidence>
<dbReference type="OrthoDB" id="9806701at2"/>
<dbReference type="InterPro" id="IPR017853">
    <property type="entry name" value="GH"/>
</dbReference>
<comment type="similarity">
    <text evidence="1 4">Belongs to the glycosyl hydrolase 30 family.</text>
</comment>
<evidence type="ECO:0000256" key="4">
    <source>
        <dbReference type="RuleBase" id="RU361188"/>
    </source>
</evidence>
<dbReference type="AlphaFoldDB" id="A0A4S1E2G7"/>
<protein>
    <recommendedName>
        <fullName evidence="6">Glycosyl hydrolase family 30 TIM-barrel domain-containing protein</fullName>
    </recommendedName>
</protein>
<keyword evidence="4" id="KW-0326">Glycosidase</keyword>
<keyword evidence="8" id="KW-1185">Reference proteome</keyword>
<evidence type="ECO:0000313" key="7">
    <source>
        <dbReference type="EMBL" id="TGV04168.1"/>
    </source>
</evidence>
<dbReference type="GO" id="GO:0016020">
    <property type="term" value="C:membrane"/>
    <property type="evidence" value="ECO:0007669"/>
    <property type="project" value="GOC"/>
</dbReference>
<dbReference type="EMBL" id="SRSO01000003">
    <property type="protein sequence ID" value="TGV04168.1"/>
    <property type="molecule type" value="Genomic_DNA"/>
</dbReference>
<dbReference type="Gene3D" id="3.20.20.80">
    <property type="entry name" value="Glycosidases"/>
    <property type="match status" value="1"/>
</dbReference>
<keyword evidence="2 5" id="KW-0732">Signal</keyword>
<dbReference type="Gene3D" id="2.60.40.1180">
    <property type="entry name" value="Golgi alpha-mannosidase II"/>
    <property type="match status" value="1"/>
</dbReference>
<sequence length="462" mass="52566">MKKGIVFLIFISSLLAKAQLSTSVYYVDISDDKTISENPIQKYTPKSSKNSGKKITVYPDIQFQTLEGIGGAFNEIGGEALFSLPNRMQNKLMQNLFSKNDGSGFSFCRTAIGASDFGIDAYSYSEVEGDYKMENFSFKREKEAVLPYIQKAHKFNKNLRIFASPWSPPGWMKGSGYMDRGVEFPEKNHLKDNPEVYAAYALYFLKYVKNYAKNGVVIDRIIIQNEPDVHTKYPSCVMPPEQMAHFSKEYLRPTFQKNKVKTGVWAGTFRTAQQLDAIEFVADKKMRNSVDGIGIQYTKTRYINDMQSLFPGVNMMHTEGKCFNGKNSMEQARTRLSEVAGYINHGSPNYCYWNMILNETGKSGWDWKQNSLININRDEKTITYNPDYAVIYLMSKFLQPGAKRIASFCRSDIISVENNGEIYLLVQNEKNEVEYFECHVAGEKTVVEVPANSLSAIVVNKK</sequence>
<feature type="domain" description="Glycosyl hydrolase family 30 TIM-barrel" evidence="6">
    <location>
        <begin position="67"/>
        <end position="365"/>
    </location>
</feature>
<comment type="caution">
    <text evidence="7">The sequence shown here is derived from an EMBL/GenBank/DDBJ whole genome shotgun (WGS) entry which is preliminary data.</text>
</comment>
<evidence type="ECO:0000256" key="2">
    <source>
        <dbReference type="ARBA" id="ARBA00022729"/>
    </source>
</evidence>
<keyword evidence="3 4" id="KW-0378">Hydrolase</keyword>
<evidence type="ECO:0000256" key="1">
    <source>
        <dbReference type="ARBA" id="ARBA00005382"/>
    </source>
</evidence>
<dbReference type="GO" id="GO:0006680">
    <property type="term" value="P:glucosylceramide catabolic process"/>
    <property type="evidence" value="ECO:0007669"/>
    <property type="project" value="TreeGrafter"/>
</dbReference>
<dbReference type="GO" id="GO:0004348">
    <property type="term" value="F:glucosylceramidase activity"/>
    <property type="evidence" value="ECO:0007669"/>
    <property type="project" value="InterPro"/>
</dbReference>
<dbReference type="PANTHER" id="PTHR11069">
    <property type="entry name" value="GLUCOSYLCERAMIDASE"/>
    <property type="match status" value="1"/>
</dbReference>
<evidence type="ECO:0000256" key="5">
    <source>
        <dbReference type="SAM" id="SignalP"/>
    </source>
</evidence>
<feature type="chain" id="PRO_5020935443" description="Glycosyl hydrolase family 30 TIM-barrel domain-containing protein" evidence="5">
    <location>
        <begin position="19"/>
        <end position="462"/>
    </location>
</feature>
<dbReference type="Proteomes" id="UP000307602">
    <property type="component" value="Unassembled WGS sequence"/>
</dbReference>
<gene>
    <name evidence="7" type="ORF">EM932_03250</name>
</gene>
<dbReference type="SUPFAM" id="SSF51445">
    <property type="entry name" value="(Trans)glycosidases"/>
    <property type="match status" value="1"/>
</dbReference>
<dbReference type="Pfam" id="PF02055">
    <property type="entry name" value="Glyco_hydro_30"/>
    <property type="match status" value="1"/>
</dbReference>
<evidence type="ECO:0000313" key="8">
    <source>
        <dbReference type="Proteomes" id="UP000307602"/>
    </source>
</evidence>
<feature type="signal peptide" evidence="5">
    <location>
        <begin position="1"/>
        <end position="18"/>
    </location>
</feature>
<accession>A0A4S1E2G7</accession>
<dbReference type="InterPro" id="IPR001139">
    <property type="entry name" value="Glyco_hydro_30"/>
</dbReference>
<proteinExistence type="inferred from homology"/>
<name>A0A4S1E2G7_9FLAO</name>
<dbReference type="RefSeq" id="WP_135875442.1">
    <property type="nucleotide sequence ID" value="NZ_SRSO01000003.1"/>
</dbReference>
<organism evidence="7 8">
    <name type="scientific">Flavivirga rizhaonensis</name>
    <dbReference type="NCBI Taxonomy" id="2559571"/>
    <lineage>
        <taxon>Bacteria</taxon>
        <taxon>Pseudomonadati</taxon>
        <taxon>Bacteroidota</taxon>
        <taxon>Flavobacteriia</taxon>
        <taxon>Flavobacteriales</taxon>
        <taxon>Flavobacteriaceae</taxon>
        <taxon>Flavivirga</taxon>
    </lineage>
</organism>
<dbReference type="InterPro" id="IPR013780">
    <property type="entry name" value="Glyco_hydro_b"/>
</dbReference>
<evidence type="ECO:0000259" key="6">
    <source>
        <dbReference type="Pfam" id="PF02055"/>
    </source>
</evidence>
<dbReference type="PRINTS" id="PR00843">
    <property type="entry name" value="GLHYDRLASE30"/>
</dbReference>